<sequence length="120" mass="13725">MAAAARADRAAPRSCQLYPVRRMTRGLSVKERNTKKKRVFTRARGGHRVVSKVLSVVDALKEDEHFTPPKRITQPYKVVHFVRRSPQLFKVCRDNRGFMWTGLSPQAKALVEEEAHLLEG</sequence>
<reference evidence="2" key="2">
    <citation type="submission" date="2021-02" db="EMBL/GenBank/DDBJ databases">
        <authorList>
            <person name="Kimball J.A."/>
            <person name="Haas M.W."/>
            <person name="Macchietto M."/>
            <person name="Kono T."/>
            <person name="Duquette J."/>
            <person name="Shao M."/>
        </authorList>
    </citation>
    <scope>NUCLEOTIDE SEQUENCE</scope>
    <source>
        <tissue evidence="2">Fresh leaf tissue</tissue>
    </source>
</reference>
<protein>
    <recommendedName>
        <fullName evidence="1">PORR domain-containing protein</fullName>
    </recommendedName>
</protein>
<evidence type="ECO:0000313" key="2">
    <source>
        <dbReference type="EMBL" id="KAG8097107.1"/>
    </source>
</evidence>
<feature type="domain" description="PORR" evidence="1">
    <location>
        <begin position="71"/>
        <end position="118"/>
    </location>
</feature>
<accession>A0A8J6BUW2</accession>
<dbReference type="EMBL" id="JAAALK010000079">
    <property type="protein sequence ID" value="KAG8097107.1"/>
    <property type="molecule type" value="Genomic_DNA"/>
</dbReference>
<name>A0A8J6BUW2_ZIZPA</name>
<dbReference type="Proteomes" id="UP000729402">
    <property type="component" value="Unassembled WGS sequence"/>
</dbReference>
<dbReference type="GO" id="GO:0003723">
    <property type="term" value="F:RNA binding"/>
    <property type="evidence" value="ECO:0007669"/>
    <property type="project" value="InterPro"/>
</dbReference>
<dbReference type="Pfam" id="PF11955">
    <property type="entry name" value="PORR"/>
    <property type="match status" value="1"/>
</dbReference>
<dbReference type="AlphaFoldDB" id="A0A8J6BUW2"/>
<dbReference type="InterPro" id="IPR021099">
    <property type="entry name" value="PORR_domain"/>
</dbReference>
<proteinExistence type="predicted"/>
<reference evidence="2" key="1">
    <citation type="journal article" date="2021" name="bioRxiv">
        <title>Whole Genome Assembly and Annotation of Northern Wild Rice, Zizania palustris L., Supports a Whole Genome Duplication in the Zizania Genus.</title>
        <authorList>
            <person name="Haas M."/>
            <person name="Kono T."/>
            <person name="Macchietto M."/>
            <person name="Millas R."/>
            <person name="McGilp L."/>
            <person name="Shao M."/>
            <person name="Duquette J."/>
            <person name="Hirsch C.N."/>
            <person name="Kimball J."/>
        </authorList>
    </citation>
    <scope>NUCLEOTIDE SEQUENCE</scope>
    <source>
        <tissue evidence="2">Fresh leaf tissue</tissue>
    </source>
</reference>
<evidence type="ECO:0000259" key="1">
    <source>
        <dbReference type="Pfam" id="PF11955"/>
    </source>
</evidence>
<organism evidence="2 3">
    <name type="scientific">Zizania palustris</name>
    <name type="common">Northern wild rice</name>
    <dbReference type="NCBI Taxonomy" id="103762"/>
    <lineage>
        <taxon>Eukaryota</taxon>
        <taxon>Viridiplantae</taxon>
        <taxon>Streptophyta</taxon>
        <taxon>Embryophyta</taxon>
        <taxon>Tracheophyta</taxon>
        <taxon>Spermatophyta</taxon>
        <taxon>Magnoliopsida</taxon>
        <taxon>Liliopsida</taxon>
        <taxon>Poales</taxon>
        <taxon>Poaceae</taxon>
        <taxon>BOP clade</taxon>
        <taxon>Oryzoideae</taxon>
        <taxon>Oryzeae</taxon>
        <taxon>Zizaniinae</taxon>
        <taxon>Zizania</taxon>
    </lineage>
</organism>
<evidence type="ECO:0000313" key="3">
    <source>
        <dbReference type="Proteomes" id="UP000729402"/>
    </source>
</evidence>
<comment type="caution">
    <text evidence="2">The sequence shown here is derived from an EMBL/GenBank/DDBJ whole genome shotgun (WGS) entry which is preliminary data.</text>
</comment>
<keyword evidence="3" id="KW-1185">Reference proteome</keyword>
<gene>
    <name evidence="2" type="ORF">GUJ93_ZPchr0013g35295</name>
</gene>